<dbReference type="EMBL" id="JAGMUU010000044">
    <property type="protein sequence ID" value="KAH7113955.1"/>
    <property type="molecule type" value="Genomic_DNA"/>
</dbReference>
<gene>
    <name evidence="1" type="ORF">B0J13DRAFT_631038</name>
</gene>
<sequence>MASLLERWSDFFGVDGAANAGPSVGTASDVINSLMMSEQGVGQDVEVGGTIDPEIQYEINKSQKEMKDVLTKLESGDPVADFGAQQLESKWVKDFKNACAEPKTFGSFVGVEIGKGTLFTTGIQLVQNNLIIQAQPATRGAGAADPRVTTVLAISKASKILQGTLDTWSKWQAAHYNERGSLGTIPVEDLHIQLFEILQFHILDLAEQRDKMMPLVSTAKQAKTIYVYFAIS</sequence>
<dbReference type="AlphaFoldDB" id="A0A9P9D5I6"/>
<keyword evidence="2" id="KW-1185">Reference proteome</keyword>
<protein>
    <submittedName>
        <fullName evidence="1">Uncharacterized protein</fullName>
    </submittedName>
</protein>
<accession>A0A9P9D5I6</accession>
<reference evidence="1" key="1">
    <citation type="journal article" date="2021" name="Nat. Commun.">
        <title>Genetic determinants of endophytism in the Arabidopsis root mycobiome.</title>
        <authorList>
            <person name="Mesny F."/>
            <person name="Miyauchi S."/>
            <person name="Thiergart T."/>
            <person name="Pickel B."/>
            <person name="Atanasova L."/>
            <person name="Karlsson M."/>
            <person name="Huettel B."/>
            <person name="Barry K.W."/>
            <person name="Haridas S."/>
            <person name="Chen C."/>
            <person name="Bauer D."/>
            <person name="Andreopoulos W."/>
            <person name="Pangilinan J."/>
            <person name="LaButti K."/>
            <person name="Riley R."/>
            <person name="Lipzen A."/>
            <person name="Clum A."/>
            <person name="Drula E."/>
            <person name="Henrissat B."/>
            <person name="Kohler A."/>
            <person name="Grigoriev I.V."/>
            <person name="Martin F.M."/>
            <person name="Hacquard S."/>
        </authorList>
    </citation>
    <scope>NUCLEOTIDE SEQUENCE</scope>
    <source>
        <strain evidence="1">MPI-CAGE-AT-0021</strain>
    </source>
</reference>
<dbReference type="Proteomes" id="UP000717696">
    <property type="component" value="Unassembled WGS sequence"/>
</dbReference>
<name>A0A9P9D5I6_9HYPO</name>
<evidence type="ECO:0000313" key="1">
    <source>
        <dbReference type="EMBL" id="KAH7113955.1"/>
    </source>
</evidence>
<dbReference type="OrthoDB" id="5148387at2759"/>
<proteinExistence type="predicted"/>
<organism evidence="1 2">
    <name type="scientific">Dactylonectria estremocensis</name>
    <dbReference type="NCBI Taxonomy" id="1079267"/>
    <lineage>
        <taxon>Eukaryota</taxon>
        <taxon>Fungi</taxon>
        <taxon>Dikarya</taxon>
        <taxon>Ascomycota</taxon>
        <taxon>Pezizomycotina</taxon>
        <taxon>Sordariomycetes</taxon>
        <taxon>Hypocreomycetidae</taxon>
        <taxon>Hypocreales</taxon>
        <taxon>Nectriaceae</taxon>
        <taxon>Dactylonectria</taxon>
    </lineage>
</organism>
<comment type="caution">
    <text evidence="1">The sequence shown here is derived from an EMBL/GenBank/DDBJ whole genome shotgun (WGS) entry which is preliminary data.</text>
</comment>
<evidence type="ECO:0000313" key="2">
    <source>
        <dbReference type="Proteomes" id="UP000717696"/>
    </source>
</evidence>